<feature type="transmembrane region" description="Helical" evidence="2">
    <location>
        <begin position="454"/>
        <end position="473"/>
    </location>
</feature>
<dbReference type="AlphaFoldDB" id="A0AAD1U2B6"/>
<feature type="transmembrane region" description="Helical" evidence="2">
    <location>
        <begin position="187"/>
        <end position="206"/>
    </location>
</feature>
<evidence type="ECO:0000256" key="2">
    <source>
        <dbReference type="SAM" id="Phobius"/>
    </source>
</evidence>
<feature type="transmembrane region" description="Helical" evidence="2">
    <location>
        <begin position="110"/>
        <end position="132"/>
    </location>
</feature>
<reference evidence="4" key="1">
    <citation type="submission" date="2023-07" db="EMBL/GenBank/DDBJ databases">
        <authorList>
            <consortium name="AG Swart"/>
            <person name="Singh M."/>
            <person name="Singh A."/>
            <person name="Seah K."/>
            <person name="Emmerich C."/>
        </authorList>
    </citation>
    <scope>NUCLEOTIDE SEQUENCE</scope>
    <source>
        <strain evidence="4">DP1</strain>
    </source>
</reference>
<dbReference type="EMBL" id="CAMPGE010001972">
    <property type="protein sequence ID" value="CAI2360775.1"/>
    <property type="molecule type" value="Genomic_DNA"/>
</dbReference>
<feature type="transmembrane region" description="Helical" evidence="2">
    <location>
        <begin position="494"/>
        <end position="515"/>
    </location>
</feature>
<feature type="transmembrane region" description="Helical" evidence="2">
    <location>
        <begin position="361"/>
        <end position="385"/>
    </location>
</feature>
<evidence type="ECO:0000313" key="4">
    <source>
        <dbReference type="EMBL" id="CAI2360775.1"/>
    </source>
</evidence>
<sequence length="646" mass="73854">MSPVKTNDCVDAVRDATSNGGSTVLLMKAGKGINDLGDYDSCGRIPGFKYGLLTVVQGGFFKMHLGLCLPQKCRENDFQVLVDGIIKASDGFFDEGSVTFPAEFSVNTSGWRLVGIIFFSLFGLLLLFGLIVQLTPLFKKQNLEENQNKDPAQEKSMLGKVFISFSPARNLKKSFTSTYNPKDNLRVLNGVRFFSFLYVVLGHTYQEVLLHPSVNITDINSFMQPLLFQIVPGSYFAVDVFFFISGFLGAYLMILKFSKGSMNIPKIYLHRYLRLAPSVFFAMMFALTFYQYLGDGPLWPTYSTFWTLDCPKYFWAFLTFINSIYPSYKTQCMGWLWYLSHDFIFFLFLPFQVWIYVKKRAIGYSLAFLILLGNIISVFSIVMKYNISVSMKNDSNYVEYLYFKPWCRIGTYQVGIIFGMLYFEFITGDKEEGDKSRIGFKIFKSYNISRLVRYVSYVLGLAVIIALVFMITPENRLFGRKDENGIPMRHFSRVFSAFYTSLSRPLYVIGLALILSGPLVGKGSALQFILGGEFYATWCKFTFFGYIIHLFIFSFYFNQLKQSIYLSHLSVLWIYVTAMVITLLLAVPFSIAFESPFIQLERLVLFPVKKKNEPKPKLQASSSGSLTLENSLEKKSAEPLIPYKKI</sequence>
<keyword evidence="5" id="KW-1185">Reference proteome</keyword>
<comment type="caution">
    <text evidence="4">The sequence shown here is derived from an EMBL/GenBank/DDBJ whole genome shotgun (WGS) entry which is preliminary data.</text>
</comment>
<feature type="transmembrane region" description="Helical" evidence="2">
    <location>
        <begin position="275"/>
        <end position="293"/>
    </location>
</feature>
<dbReference type="InterPro" id="IPR002656">
    <property type="entry name" value="Acyl_transf_3_dom"/>
</dbReference>
<gene>
    <name evidence="4" type="ORF">ECRASSUSDP1_LOCUS2080</name>
</gene>
<accession>A0AAD1U2B6</accession>
<evidence type="ECO:0000259" key="3">
    <source>
        <dbReference type="Pfam" id="PF01757"/>
    </source>
</evidence>
<name>A0AAD1U2B6_EUPCR</name>
<dbReference type="InterPro" id="IPR052728">
    <property type="entry name" value="O2_lipid_transport_reg"/>
</dbReference>
<keyword evidence="2" id="KW-0472">Membrane</keyword>
<evidence type="ECO:0000313" key="5">
    <source>
        <dbReference type="Proteomes" id="UP001295684"/>
    </source>
</evidence>
<feature type="transmembrane region" description="Helical" evidence="2">
    <location>
        <begin position="406"/>
        <end position="423"/>
    </location>
</feature>
<feature type="transmembrane region" description="Helical" evidence="2">
    <location>
        <begin position="226"/>
        <end position="254"/>
    </location>
</feature>
<proteinExistence type="predicted"/>
<evidence type="ECO:0000256" key="1">
    <source>
        <dbReference type="SAM" id="MobiDB-lite"/>
    </source>
</evidence>
<keyword evidence="2" id="KW-1133">Transmembrane helix</keyword>
<feature type="transmembrane region" description="Helical" evidence="2">
    <location>
        <begin position="335"/>
        <end position="355"/>
    </location>
</feature>
<feature type="compositionally biased region" description="Polar residues" evidence="1">
    <location>
        <begin position="619"/>
        <end position="630"/>
    </location>
</feature>
<keyword evidence="2" id="KW-0812">Transmembrane</keyword>
<dbReference type="GO" id="GO:0016747">
    <property type="term" value="F:acyltransferase activity, transferring groups other than amino-acyl groups"/>
    <property type="evidence" value="ECO:0007669"/>
    <property type="project" value="InterPro"/>
</dbReference>
<dbReference type="Proteomes" id="UP001295684">
    <property type="component" value="Unassembled WGS sequence"/>
</dbReference>
<feature type="transmembrane region" description="Helical" evidence="2">
    <location>
        <begin position="569"/>
        <end position="593"/>
    </location>
</feature>
<organism evidence="4 5">
    <name type="scientific">Euplotes crassus</name>
    <dbReference type="NCBI Taxonomy" id="5936"/>
    <lineage>
        <taxon>Eukaryota</taxon>
        <taxon>Sar</taxon>
        <taxon>Alveolata</taxon>
        <taxon>Ciliophora</taxon>
        <taxon>Intramacronucleata</taxon>
        <taxon>Spirotrichea</taxon>
        <taxon>Hypotrichia</taxon>
        <taxon>Euplotida</taxon>
        <taxon>Euplotidae</taxon>
        <taxon>Moneuplotes</taxon>
    </lineage>
</organism>
<dbReference type="PANTHER" id="PTHR11161:SF0">
    <property type="entry name" value="O-ACYLTRANSFERASE LIKE PROTEIN"/>
    <property type="match status" value="1"/>
</dbReference>
<feature type="region of interest" description="Disordered" evidence="1">
    <location>
        <begin position="613"/>
        <end position="632"/>
    </location>
</feature>
<feature type="domain" description="Acyltransferase 3" evidence="3">
    <location>
        <begin position="188"/>
        <end position="589"/>
    </location>
</feature>
<dbReference type="Pfam" id="PF01757">
    <property type="entry name" value="Acyl_transf_3"/>
    <property type="match status" value="1"/>
</dbReference>
<protein>
    <recommendedName>
        <fullName evidence="3">Acyltransferase 3 domain-containing protein</fullName>
    </recommendedName>
</protein>
<feature type="transmembrane region" description="Helical" evidence="2">
    <location>
        <begin position="535"/>
        <end position="557"/>
    </location>
</feature>
<dbReference type="PANTHER" id="PTHR11161">
    <property type="entry name" value="O-ACYLTRANSFERASE"/>
    <property type="match status" value="1"/>
</dbReference>